<accession>U5DAD5</accession>
<dbReference type="PANTHER" id="PTHR31972:SF2">
    <property type="entry name" value="DUF868 FAMILY PROTEIN (DUF868)"/>
    <property type="match status" value="1"/>
</dbReference>
<feature type="region of interest" description="Disordered" evidence="1">
    <location>
        <begin position="1"/>
        <end position="24"/>
    </location>
</feature>
<dbReference type="KEGG" id="atr:18447539"/>
<reference evidence="3" key="1">
    <citation type="journal article" date="2013" name="Science">
        <title>The Amborella genome and the evolution of flowering plants.</title>
        <authorList>
            <consortium name="Amborella Genome Project"/>
        </authorList>
    </citation>
    <scope>NUCLEOTIDE SEQUENCE [LARGE SCALE GENOMIC DNA]</scope>
</reference>
<dbReference type="Proteomes" id="UP000017836">
    <property type="component" value="Unassembled WGS sequence"/>
</dbReference>
<organism evidence="2 3">
    <name type="scientific">Amborella trichopoda</name>
    <dbReference type="NCBI Taxonomy" id="13333"/>
    <lineage>
        <taxon>Eukaryota</taxon>
        <taxon>Viridiplantae</taxon>
        <taxon>Streptophyta</taxon>
        <taxon>Embryophyta</taxon>
        <taxon>Tracheophyta</taxon>
        <taxon>Spermatophyta</taxon>
        <taxon>Magnoliopsida</taxon>
        <taxon>Amborellales</taxon>
        <taxon>Amborellaceae</taxon>
        <taxon>Amborella</taxon>
    </lineage>
</organism>
<proteinExistence type="predicted"/>
<keyword evidence="3" id="KW-1185">Reference proteome</keyword>
<dbReference type="EMBL" id="KI392075">
    <property type="protein sequence ID" value="ERN19165.1"/>
    <property type="molecule type" value="Genomic_DNA"/>
</dbReference>
<dbReference type="PANTHER" id="PTHR31972">
    <property type="entry name" value="EXPRESSED PROTEIN"/>
    <property type="match status" value="1"/>
</dbReference>
<evidence type="ECO:0000256" key="1">
    <source>
        <dbReference type="SAM" id="MobiDB-lite"/>
    </source>
</evidence>
<evidence type="ECO:0000313" key="3">
    <source>
        <dbReference type="Proteomes" id="UP000017836"/>
    </source>
</evidence>
<dbReference type="OrthoDB" id="731074at2759"/>
<dbReference type="InterPro" id="IPR008586">
    <property type="entry name" value="DUF868_pln"/>
</dbReference>
<dbReference type="eggNOG" id="ENOG502QUX5">
    <property type="taxonomic scope" value="Eukaryota"/>
</dbReference>
<protein>
    <recommendedName>
        <fullName evidence="4">DUF868 domain-containing protein</fullName>
    </recommendedName>
</protein>
<evidence type="ECO:0000313" key="2">
    <source>
        <dbReference type="EMBL" id="ERN19165.1"/>
    </source>
</evidence>
<evidence type="ECO:0008006" key="4">
    <source>
        <dbReference type="Google" id="ProtNLM"/>
    </source>
</evidence>
<dbReference type="HOGENOM" id="CLU_042471_1_0_1"/>
<dbReference type="OMA" id="EGTDFCF"/>
<gene>
    <name evidence="2" type="ORF">AMTR_s00061p00168530</name>
</gene>
<name>U5DAD5_AMBTC</name>
<sequence>MQDSVHIPTGLSGEKPAEDPSNVAGKLNQSTVNCLYEAKIAGFRRLVTVTWCKNLMAHDLSIALEKPGTSDNHYTCKIELKPWYFWSKKGFKSFEIDGKKLDFYWDLRTAKFSGSPEPFADFYVALVFEEEVVLLMGDLKKEAFKKTKARPSLTDAVLLSKREHVFGKRSFVTRARFDERVNKAHEIIIECPVNGILNHELWISIDGMVLIQVNNLQWKFRGNDTIMVNKLPVQVFWDVHDWIFGIGSGHALFIFKPDSPHSGEQRHFSGEGLTGFCLFLYAWKIE</sequence>
<dbReference type="AlphaFoldDB" id="U5DAD5"/>
<dbReference type="Gramene" id="ERN19165">
    <property type="protein sequence ID" value="ERN19165"/>
    <property type="gene ID" value="AMTR_s00061p00168530"/>
</dbReference>
<dbReference type="Pfam" id="PF05910">
    <property type="entry name" value="DUF868"/>
    <property type="match status" value="1"/>
</dbReference>